<accession>A0A067YF94</accession>
<name>A0A067YF94_9HYME</name>
<keyword evidence="1" id="KW-1133">Transmembrane helix</keyword>
<gene>
    <name evidence="2" type="primary">ND6</name>
</gene>
<evidence type="ECO:0000313" key="2">
    <source>
        <dbReference type="EMBL" id="AHB23648.1"/>
    </source>
</evidence>
<protein>
    <submittedName>
        <fullName evidence="2">NADH dehydrogenase subunit 6</fullName>
    </submittedName>
</protein>
<feature type="transmembrane region" description="Helical" evidence="1">
    <location>
        <begin position="169"/>
        <end position="189"/>
    </location>
</feature>
<evidence type="ECO:0000256" key="1">
    <source>
        <dbReference type="SAM" id="Phobius"/>
    </source>
</evidence>
<feature type="transmembrane region" description="Helical" evidence="1">
    <location>
        <begin position="116"/>
        <end position="134"/>
    </location>
</feature>
<keyword evidence="2" id="KW-0496">Mitochondrion</keyword>
<dbReference type="AlphaFoldDB" id="A0A067YF94"/>
<organism evidence="2">
    <name type="scientific">Ceratobaeus sp. MM-2013</name>
    <dbReference type="NCBI Taxonomy" id="1429432"/>
    <lineage>
        <taxon>Eukaryota</taxon>
        <taxon>Metazoa</taxon>
        <taxon>Ecdysozoa</taxon>
        <taxon>Arthropoda</taxon>
        <taxon>Hexapoda</taxon>
        <taxon>Insecta</taxon>
        <taxon>Pterygota</taxon>
        <taxon>Neoptera</taxon>
        <taxon>Endopterygota</taxon>
        <taxon>Hymenoptera</taxon>
        <taxon>Apocrita</taxon>
        <taxon>Proctotrupomorpha</taxon>
        <taxon>Platygastroidea</taxon>
        <taxon>Scelionidae</taxon>
        <taxon>Scelioninae</taxon>
        <taxon>Ceratobaeus</taxon>
    </lineage>
</organism>
<feature type="transmembrane region" description="Helical" evidence="1">
    <location>
        <begin position="12"/>
        <end position="30"/>
    </location>
</feature>
<sequence length="200" mass="23936">MKNIYINPYKMYLLLFTMLMMNLTIIIYNYKIMFILLMILFMSNKNINPLFINVFIILLTICIALKINYMSSNNWFSMMMFLVMIGGMMIIFLYFNSFMINEEFMVIKSNFFFNNLLKISIFSIINIIVFMKIFKMLMISINLKIMNDFTKYIINESILMMIINNKIDTSLIVMIIYLLYSLIVITYLCSNKNMSLRKII</sequence>
<feature type="transmembrane region" description="Helical" evidence="1">
    <location>
        <begin position="50"/>
        <end position="69"/>
    </location>
</feature>
<reference evidence="2" key="1">
    <citation type="journal article" date="2014" name="Mol. Biol. Rep.">
        <title>Complete mitochondrial genomes of Ceratobaeus sp. and Idris sp. (Hymenoptera: Scelionidae): shared gene rearrangements as potential phylogenetic markers at the tribal level.</title>
        <authorList>
            <person name="Mao M."/>
            <person name="Dowton M."/>
        </authorList>
    </citation>
    <scope>NUCLEOTIDE SEQUENCE</scope>
</reference>
<keyword evidence="1" id="KW-0812">Transmembrane</keyword>
<dbReference type="EMBL" id="KF696669">
    <property type="protein sequence ID" value="AHB23648.1"/>
    <property type="molecule type" value="Genomic_DNA"/>
</dbReference>
<feature type="transmembrane region" description="Helical" evidence="1">
    <location>
        <begin position="75"/>
        <end position="95"/>
    </location>
</feature>
<proteinExistence type="predicted"/>
<geneLocation type="mitochondrion" evidence="2"/>
<keyword evidence="1" id="KW-0472">Membrane</keyword>